<accession>J9GHG4</accession>
<comment type="caution">
    <text evidence="1">The sequence shown here is derived from an EMBL/GenBank/DDBJ whole genome shotgun (WGS) entry which is preliminary data.</text>
</comment>
<gene>
    <name evidence="1" type="ORF">EVA_04965</name>
</gene>
<organism evidence="1">
    <name type="scientific">gut metagenome</name>
    <dbReference type="NCBI Taxonomy" id="749906"/>
    <lineage>
        <taxon>unclassified sequences</taxon>
        <taxon>metagenomes</taxon>
        <taxon>organismal metagenomes</taxon>
    </lineage>
</organism>
<name>J9GHG4_9ZZZZ</name>
<dbReference type="EMBL" id="AMCI01001018">
    <property type="protein sequence ID" value="EJX06922.1"/>
    <property type="molecule type" value="Genomic_DNA"/>
</dbReference>
<protein>
    <recommendedName>
        <fullName evidence="2">Nucleotidyltransferase family protein</fullName>
    </recommendedName>
</protein>
<dbReference type="InterPro" id="IPR039498">
    <property type="entry name" value="NTP_transf_5"/>
</dbReference>
<reference evidence="1" key="1">
    <citation type="journal article" date="2012" name="PLoS ONE">
        <title>Gene sets for utilization of primary and secondary nutrition supplies in the distal gut of endangered iberian lynx.</title>
        <authorList>
            <person name="Alcaide M."/>
            <person name="Messina E."/>
            <person name="Richter M."/>
            <person name="Bargiela R."/>
            <person name="Peplies J."/>
            <person name="Huws S.A."/>
            <person name="Newbold C.J."/>
            <person name="Golyshin P.N."/>
            <person name="Simon M.A."/>
            <person name="Lopez G."/>
            <person name="Yakimov M.M."/>
            <person name="Ferrer M."/>
        </authorList>
    </citation>
    <scope>NUCLEOTIDE SEQUENCE</scope>
</reference>
<dbReference type="AlphaFoldDB" id="J9GHG4"/>
<proteinExistence type="predicted"/>
<evidence type="ECO:0000313" key="1">
    <source>
        <dbReference type="EMBL" id="EJX06922.1"/>
    </source>
</evidence>
<sequence length="381" mass="45294">MKQQKERPVWKLFFDLLKVTTGNRDQLPVVPTAEAWHTIYLLASQQALVGVLYGGINRLPKEQLPPQDLLLKWYVMARKIEQCNEQFNVECVEVARYLMQQGYDYAILKGQSLASLYPQPQLRTPGDIDVWLHPRDLQHKSLAEVRRRVIDFAVAHGAERSITYCHIHFPYFQETEVELHFTPSWMNGPLDNRRLQAYFLEESQTQFSHTISLTKEGAQEVMSPTIEFNRFYILLHIYRHLFGEGIGMRQLMDYYFVLIQPATEESRQRTLKLIDQMHMTRFTAAMMFLMKYLFGMPDRYLLLPPDAYEGKSLLIEILQSGNFGKYDSRIPRKQLSKSVVHRFFYSFKHNAAFLRHYPYEVLRDPFFRLWLYFWRIKNGWL</sequence>
<dbReference type="Pfam" id="PF14907">
    <property type="entry name" value="NTP_transf_5"/>
    <property type="match status" value="1"/>
</dbReference>
<evidence type="ECO:0008006" key="2">
    <source>
        <dbReference type="Google" id="ProtNLM"/>
    </source>
</evidence>